<reference evidence="1" key="1">
    <citation type="submission" date="2023-03" db="EMBL/GenBank/DDBJ databases">
        <title>Massive genome expansion in bonnet fungi (Mycena s.s.) driven by repeated elements and novel gene families across ecological guilds.</title>
        <authorList>
            <consortium name="Lawrence Berkeley National Laboratory"/>
            <person name="Harder C.B."/>
            <person name="Miyauchi S."/>
            <person name="Viragh M."/>
            <person name="Kuo A."/>
            <person name="Thoen E."/>
            <person name="Andreopoulos B."/>
            <person name="Lu D."/>
            <person name="Skrede I."/>
            <person name="Drula E."/>
            <person name="Henrissat B."/>
            <person name="Morin E."/>
            <person name="Kohler A."/>
            <person name="Barry K."/>
            <person name="LaButti K."/>
            <person name="Morin E."/>
            <person name="Salamov A."/>
            <person name="Lipzen A."/>
            <person name="Mereny Z."/>
            <person name="Hegedus B."/>
            <person name="Baldrian P."/>
            <person name="Stursova M."/>
            <person name="Weitz H."/>
            <person name="Taylor A."/>
            <person name="Grigoriev I.V."/>
            <person name="Nagy L.G."/>
            <person name="Martin F."/>
            <person name="Kauserud H."/>
        </authorList>
    </citation>
    <scope>NUCLEOTIDE SEQUENCE</scope>
    <source>
        <strain evidence="1">CBHHK182m</strain>
    </source>
</reference>
<keyword evidence="2" id="KW-1185">Reference proteome</keyword>
<gene>
    <name evidence="1" type="ORF">B0H16DRAFT_1716296</name>
</gene>
<accession>A0AAD7JMW4</accession>
<dbReference type="Proteomes" id="UP001215598">
    <property type="component" value="Unassembled WGS sequence"/>
</dbReference>
<name>A0AAD7JMW4_9AGAR</name>
<dbReference type="EMBL" id="JARKIB010000020">
    <property type="protein sequence ID" value="KAJ7768276.1"/>
    <property type="molecule type" value="Genomic_DNA"/>
</dbReference>
<organism evidence="1 2">
    <name type="scientific">Mycena metata</name>
    <dbReference type="NCBI Taxonomy" id="1033252"/>
    <lineage>
        <taxon>Eukaryota</taxon>
        <taxon>Fungi</taxon>
        <taxon>Dikarya</taxon>
        <taxon>Basidiomycota</taxon>
        <taxon>Agaricomycotina</taxon>
        <taxon>Agaricomycetes</taxon>
        <taxon>Agaricomycetidae</taxon>
        <taxon>Agaricales</taxon>
        <taxon>Marasmiineae</taxon>
        <taxon>Mycenaceae</taxon>
        <taxon>Mycena</taxon>
    </lineage>
</organism>
<protein>
    <submittedName>
        <fullName evidence="1">Uncharacterized protein</fullName>
    </submittedName>
</protein>
<evidence type="ECO:0000313" key="1">
    <source>
        <dbReference type="EMBL" id="KAJ7768276.1"/>
    </source>
</evidence>
<evidence type="ECO:0000313" key="2">
    <source>
        <dbReference type="Proteomes" id="UP001215598"/>
    </source>
</evidence>
<dbReference type="AlphaFoldDB" id="A0AAD7JMW4"/>
<comment type="caution">
    <text evidence="1">The sequence shown here is derived from an EMBL/GenBank/DDBJ whole genome shotgun (WGS) entry which is preliminary data.</text>
</comment>
<proteinExistence type="predicted"/>
<sequence>MLIGLQILGSTLQKAPVRRHRASHRMVAEFGSLLRSKRCTFAPYVRHISAFRTFMEPDHHHFDKIGKDLKRLTTLTGLMLDDMFHACAPWADFMCGFPEVTDVSIHFHLSGNSNCVLGMIHMLPSLRKLRITPISPVVFWTAKPPAPSIDIPPQYLTPPAHLHDITTGGTSARHILAWLKWYSRLPQINILELSPIPPEDVPQVTESLRLMGSTLRHLKLDWESLFMGNTVYQCASFIDILDLSFFKKIKSITIPQLNDDTQDAAAYEGLLKFILRISSPELESVRIHYPGAGYQLMDWAVVDRFFASPDFPRLRIVQVPPLLEYPEKLPRLHQLGLLNTKSSY</sequence>